<feature type="signal peptide" evidence="1">
    <location>
        <begin position="1"/>
        <end position="18"/>
    </location>
</feature>
<feature type="chain" id="PRO_5045817867" description="DUF3465 domain-containing protein" evidence="1">
    <location>
        <begin position="19"/>
        <end position="156"/>
    </location>
</feature>
<name>A0ABY4CDY8_9BACT</name>
<reference evidence="2" key="1">
    <citation type="submission" date="2022-03" db="EMBL/GenBank/DDBJ databases">
        <title>Genome Identification and Characterization of new species Bdellovibrio reynosense LBG001 sp. nov. from a Mexico soil sample.</title>
        <authorList>
            <person name="Camilli A."/>
            <person name="Ajao Y."/>
            <person name="Guo X."/>
        </authorList>
    </citation>
    <scope>NUCLEOTIDE SEQUENCE</scope>
    <source>
        <strain evidence="2">LBG001</strain>
    </source>
</reference>
<accession>A0ABY4CDY8</accession>
<dbReference type="EMBL" id="CP093442">
    <property type="protein sequence ID" value="UOF01738.1"/>
    <property type="molecule type" value="Genomic_DNA"/>
</dbReference>
<gene>
    <name evidence="2" type="ORF">MNR06_02060</name>
</gene>
<organism evidence="2 3">
    <name type="scientific">Bdellovibrio reynosensis</name>
    <dbReference type="NCBI Taxonomy" id="2835041"/>
    <lineage>
        <taxon>Bacteria</taxon>
        <taxon>Pseudomonadati</taxon>
        <taxon>Bdellovibrionota</taxon>
        <taxon>Bdellovibrionia</taxon>
        <taxon>Bdellovibrionales</taxon>
        <taxon>Pseudobdellovibrionaceae</taxon>
        <taxon>Bdellovibrio</taxon>
    </lineage>
</organism>
<keyword evidence="1" id="KW-0732">Signal</keyword>
<dbReference type="Proteomes" id="UP000830116">
    <property type="component" value="Chromosome"/>
</dbReference>
<keyword evidence="3" id="KW-1185">Reference proteome</keyword>
<evidence type="ECO:0000313" key="2">
    <source>
        <dbReference type="EMBL" id="UOF01738.1"/>
    </source>
</evidence>
<proteinExistence type="predicted"/>
<evidence type="ECO:0008006" key="4">
    <source>
        <dbReference type="Google" id="ProtNLM"/>
    </source>
</evidence>
<sequence length="156" mass="17876">MKYFIFLLITVFSFGAFAAPACMDRKDRLDYNESRLLLYRDEMEPKFTARAFIKGIIVGIIEDRQKHVHFEVDLDGDLATRDDRIEVIYNTKFGPVPENRPGDELIACGDFVADPYSPFKAVVHWLHMAPKKSNHDHGYMIINGQITGLVNPKAEK</sequence>
<evidence type="ECO:0000313" key="3">
    <source>
        <dbReference type="Proteomes" id="UP000830116"/>
    </source>
</evidence>
<dbReference type="RefSeq" id="WP_243538342.1">
    <property type="nucleotide sequence ID" value="NZ_CP093442.1"/>
</dbReference>
<evidence type="ECO:0000256" key="1">
    <source>
        <dbReference type="SAM" id="SignalP"/>
    </source>
</evidence>
<protein>
    <recommendedName>
        <fullName evidence="4">DUF3465 domain-containing protein</fullName>
    </recommendedName>
</protein>